<dbReference type="Pfam" id="PF14608">
    <property type="entry name" value="zf-CCCH_2"/>
    <property type="match status" value="5"/>
</dbReference>
<dbReference type="OrthoDB" id="5589010at2759"/>
<dbReference type="FunFam" id="4.10.1000.30:FF:000001">
    <property type="entry name" value="Zinc finger CCCH domain-containing protein 14"/>
    <property type="match status" value="1"/>
</dbReference>
<name>A0A8J1U7U0_OWEFU</name>
<feature type="compositionally biased region" description="Basic and acidic residues" evidence="9">
    <location>
        <begin position="272"/>
        <end position="282"/>
    </location>
</feature>
<feature type="region of interest" description="Disordered" evidence="9">
    <location>
        <begin position="305"/>
        <end position="348"/>
    </location>
</feature>
<dbReference type="Gene3D" id="1.20.1390.10">
    <property type="entry name" value="PWI domain"/>
    <property type="match status" value="1"/>
</dbReference>
<dbReference type="GO" id="GO:0005634">
    <property type="term" value="C:nucleus"/>
    <property type="evidence" value="ECO:0007669"/>
    <property type="project" value="UniProtKB-SubCell"/>
</dbReference>
<comment type="caution">
    <text evidence="10">The sequence shown here is derived from an EMBL/GenBank/DDBJ whole genome shotgun (WGS) entry which is preliminary data.</text>
</comment>
<keyword evidence="7" id="KW-0862">Zinc</keyword>
<dbReference type="InterPro" id="IPR000571">
    <property type="entry name" value="Znf_CCCH"/>
</dbReference>
<dbReference type="GO" id="GO:0008143">
    <property type="term" value="F:poly(A) binding"/>
    <property type="evidence" value="ECO:0007669"/>
    <property type="project" value="InterPro"/>
</dbReference>
<feature type="compositionally biased region" description="Low complexity" evidence="9">
    <location>
        <begin position="224"/>
        <end position="234"/>
    </location>
</feature>
<feature type="compositionally biased region" description="Basic and acidic residues" evidence="9">
    <location>
        <begin position="176"/>
        <end position="189"/>
    </location>
</feature>
<feature type="region of interest" description="Disordered" evidence="9">
    <location>
        <begin position="663"/>
        <end position="682"/>
    </location>
</feature>
<dbReference type="EMBL" id="CAIIXF020000008">
    <property type="protein sequence ID" value="CAH1790723.1"/>
    <property type="molecule type" value="Genomic_DNA"/>
</dbReference>
<evidence type="ECO:0000256" key="7">
    <source>
        <dbReference type="ARBA" id="ARBA00022833"/>
    </source>
</evidence>
<dbReference type="AlphaFoldDB" id="A0A8J1U7U0"/>
<dbReference type="PROSITE" id="PS50103">
    <property type="entry name" value="ZF_C3H1"/>
    <property type="match status" value="2"/>
</dbReference>
<feature type="compositionally biased region" description="Low complexity" evidence="9">
    <location>
        <begin position="262"/>
        <end position="271"/>
    </location>
</feature>
<evidence type="ECO:0000256" key="8">
    <source>
        <dbReference type="ARBA" id="ARBA00023242"/>
    </source>
</evidence>
<dbReference type="Proteomes" id="UP000749559">
    <property type="component" value="Unassembled WGS sequence"/>
</dbReference>
<evidence type="ECO:0000313" key="10">
    <source>
        <dbReference type="EMBL" id="CAH1790723.1"/>
    </source>
</evidence>
<feature type="compositionally biased region" description="Basic and acidic residues" evidence="9">
    <location>
        <begin position="431"/>
        <end position="462"/>
    </location>
</feature>
<dbReference type="PANTHER" id="PTHR14738:SF29">
    <property type="entry name" value="ZINC FINGER CCCH DOMAIN-CONTAINING PROTEIN 14"/>
    <property type="match status" value="1"/>
</dbReference>
<feature type="compositionally biased region" description="Basic and acidic residues" evidence="9">
    <location>
        <begin position="492"/>
        <end position="505"/>
    </location>
</feature>
<dbReference type="PANTHER" id="PTHR14738">
    <property type="entry name" value="ZINC FINGER CCCH DOMAIN-CONTAINING PROTEIN 14"/>
    <property type="match status" value="1"/>
</dbReference>
<evidence type="ECO:0000313" key="11">
    <source>
        <dbReference type="Proteomes" id="UP000749559"/>
    </source>
</evidence>
<dbReference type="Gene3D" id="4.10.1000.30">
    <property type="match status" value="2"/>
</dbReference>
<keyword evidence="4" id="KW-0479">Metal-binding</keyword>
<dbReference type="SMART" id="SM00356">
    <property type="entry name" value="ZnF_C3H1"/>
    <property type="match status" value="3"/>
</dbReference>
<dbReference type="GO" id="GO:0005737">
    <property type="term" value="C:cytoplasm"/>
    <property type="evidence" value="ECO:0007669"/>
    <property type="project" value="TreeGrafter"/>
</dbReference>
<keyword evidence="5" id="KW-0677">Repeat</keyword>
<reference evidence="10" key="1">
    <citation type="submission" date="2022-03" db="EMBL/GenBank/DDBJ databases">
        <authorList>
            <person name="Martin C."/>
        </authorList>
    </citation>
    <scope>NUCLEOTIDE SEQUENCE</scope>
</reference>
<feature type="region of interest" description="Disordered" evidence="9">
    <location>
        <begin position="622"/>
        <end position="646"/>
    </location>
</feature>
<organism evidence="10 11">
    <name type="scientific">Owenia fusiformis</name>
    <name type="common">Polychaete worm</name>
    <dbReference type="NCBI Taxonomy" id="6347"/>
    <lineage>
        <taxon>Eukaryota</taxon>
        <taxon>Metazoa</taxon>
        <taxon>Spiralia</taxon>
        <taxon>Lophotrochozoa</taxon>
        <taxon>Annelida</taxon>
        <taxon>Polychaeta</taxon>
        <taxon>Sedentaria</taxon>
        <taxon>Canalipalpata</taxon>
        <taxon>Sabellida</taxon>
        <taxon>Oweniida</taxon>
        <taxon>Oweniidae</taxon>
        <taxon>Owenia</taxon>
    </lineage>
</organism>
<evidence type="ECO:0000256" key="9">
    <source>
        <dbReference type="SAM" id="MobiDB-lite"/>
    </source>
</evidence>
<protein>
    <recommendedName>
        <fullName evidence="3">Zinc finger CCCH domain-containing protein 14</fullName>
    </recommendedName>
</protein>
<feature type="region of interest" description="Disordered" evidence="9">
    <location>
        <begin position="252"/>
        <end position="285"/>
    </location>
</feature>
<dbReference type="GO" id="GO:0008270">
    <property type="term" value="F:zinc ion binding"/>
    <property type="evidence" value="ECO:0007669"/>
    <property type="project" value="UniProtKB-KW"/>
</dbReference>
<evidence type="ECO:0000256" key="6">
    <source>
        <dbReference type="ARBA" id="ARBA00022771"/>
    </source>
</evidence>
<accession>A0A8J1U7U0</accession>
<feature type="region of interest" description="Disordered" evidence="9">
    <location>
        <begin position="77"/>
        <end position="236"/>
    </location>
</feature>
<feature type="compositionally biased region" description="Polar residues" evidence="9">
    <location>
        <begin position="855"/>
        <end position="869"/>
    </location>
</feature>
<feature type="compositionally biased region" description="Polar residues" evidence="9">
    <location>
        <begin position="835"/>
        <end position="845"/>
    </location>
</feature>
<evidence type="ECO:0000256" key="2">
    <source>
        <dbReference type="ARBA" id="ARBA00008423"/>
    </source>
</evidence>
<comment type="similarity">
    <text evidence="2">Belongs to the ZC3H14 family.</text>
</comment>
<proteinExistence type="inferred from homology"/>
<evidence type="ECO:0000256" key="1">
    <source>
        <dbReference type="ARBA" id="ARBA00004123"/>
    </source>
</evidence>
<comment type="subcellular location">
    <subcellularLocation>
        <location evidence="1">Nucleus</location>
    </subcellularLocation>
</comment>
<evidence type="ECO:0000256" key="3">
    <source>
        <dbReference type="ARBA" id="ARBA00015071"/>
    </source>
</evidence>
<feature type="compositionally biased region" description="Basic and acidic residues" evidence="9">
    <location>
        <begin position="207"/>
        <end position="223"/>
    </location>
</feature>
<sequence>MEIGTEISQKIRSAIKAKLVELGAYVDDELPDYIMVMVANKKTRQQMADDLSLFLGMNTETFTTWLAQLLEKLQAITADPPSKQTTPNKDTDPKSDKSSKKDTDKSKSDKAKDHERSKSKDSKKKDSKKDHDKKKESDKKKDIDKKKHSERERKKSKGDKETAKEPVESNEQLIAQKDEEISEKAKQETEVADTVLTVAPEIDEFSEEARREQTQHETEEKQKISPTPTISTSPVTQTGQLAVLARLGKTVTTKAPVEDAPSSSDQVMVDSSSKKSPTEKATVKKPQRVIKTYEYLPGRVLGLSARQKRQMSDETEVIEKPRPLKSSTLKDSIVSSTEDRNARKRKSTEIGSTVGSVIRHNVDDDEDFDRRRVGAVASVIHVSERKSSIPKSLQANKSLILKAVDAATSSVANPSMRRITRATRQSSENEVGSRHDGEVEMRRDRRSPRDSDNRQRGADSRQRGAASRQRAHILERLAPESFKPKGLTSRSSRQDPLVEYRNERSDSEEEKDEIMSDVIDSPTEKVETTEVRTISMGFVNDSRKVERIIEVQTKDSEPESPEDNTVTSNTDILMDDEVDDYLVEDDLAQKENVRYVQQAVQESKAQVPRAESPRFIVTLDGVDPRSLTGHRNASEEDSMDDDSPQKVIPQTFYRPLAIAIDSDSEGDGEYEGENHTSPRKKPRMSTVERCKFWPGCKNGSLCPYQHPTTPCKTFPNCTFGDKCLYVHPSCKFDAKCTRADCPFTHSTKHLAQPQRGPVAKFAPIQTAHPVLPLPPSNSQNSRQTNCKFYPECTNMNCPFNHPKMCRYGVGCGRKDTCSFTHPKVPTGSKLKWKAGQSNPTTSQSHHISERKFVISTGSNPNPAEDLNTF</sequence>
<feature type="region of interest" description="Disordered" evidence="9">
    <location>
        <begin position="415"/>
        <end position="524"/>
    </location>
</feature>
<evidence type="ECO:0000256" key="5">
    <source>
        <dbReference type="ARBA" id="ARBA00022737"/>
    </source>
</evidence>
<gene>
    <name evidence="10" type="ORF">OFUS_LOCUS15897</name>
</gene>
<dbReference type="InterPro" id="IPR040366">
    <property type="entry name" value="Nab2/ZC3H14"/>
</dbReference>
<feature type="region of interest" description="Disordered" evidence="9">
    <location>
        <begin position="828"/>
        <end position="869"/>
    </location>
</feature>
<keyword evidence="11" id="KW-1185">Reference proteome</keyword>
<feature type="compositionally biased region" description="Polar residues" evidence="9">
    <location>
        <begin position="325"/>
        <end position="336"/>
    </location>
</feature>
<dbReference type="GO" id="GO:0043488">
    <property type="term" value="P:regulation of mRNA stability"/>
    <property type="evidence" value="ECO:0007669"/>
    <property type="project" value="InterPro"/>
</dbReference>
<keyword evidence="8" id="KW-0539">Nucleus</keyword>
<evidence type="ECO:0000256" key="4">
    <source>
        <dbReference type="ARBA" id="ARBA00022723"/>
    </source>
</evidence>
<feature type="compositionally biased region" description="Basic and acidic residues" evidence="9">
    <location>
        <begin position="89"/>
        <end position="167"/>
    </location>
</feature>
<keyword evidence="6" id="KW-0863">Zinc-finger</keyword>